<accession>B0E2E9</accession>
<evidence type="ECO:0000313" key="1">
    <source>
        <dbReference type="EMBL" id="EDQ98968.1"/>
    </source>
</evidence>
<dbReference type="GeneID" id="6086039"/>
<dbReference type="AlphaFoldDB" id="B0E2E9"/>
<reference evidence="1 2" key="1">
    <citation type="journal article" date="2008" name="Nature">
        <title>The genome of Laccaria bicolor provides insights into mycorrhizal symbiosis.</title>
        <authorList>
            <person name="Martin F."/>
            <person name="Aerts A."/>
            <person name="Ahren D."/>
            <person name="Brun A."/>
            <person name="Danchin E.G.J."/>
            <person name="Duchaussoy F."/>
            <person name="Gibon J."/>
            <person name="Kohler A."/>
            <person name="Lindquist E."/>
            <person name="Pereda V."/>
            <person name="Salamov A."/>
            <person name="Shapiro H.J."/>
            <person name="Wuyts J."/>
            <person name="Blaudez D."/>
            <person name="Buee M."/>
            <person name="Brokstein P."/>
            <person name="Canbaeck B."/>
            <person name="Cohen D."/>
            <person name="Courty P.E."/>
            <person name="Coutinho P.M."/>
            <person name="Delaruelle C."/>
            <person name="Detter J.C."/>
            <person name="Deveau A."/>
            <person name="DiFazio S."/>
            <person name="Duplessis S."/>
            <person name="Fraissinet-Tachet L."/>
            <person name="Lucic E."/>
            <person name="Frey-Klett P."/>
            <person name="Fourrey C."/>
            <person name="Feussner I."/>
            <person name="Gay G."/>
            <person name="Grimwood J."/>
            <person name="Hoegger P.J."/>
            <person name="Jain P."/>
            <person name="Kilaru S."/>
            <person name="Labbe J."/>
            <person name="Lin Y.C."/>
            <person name="Legue V."/>
            <person name="Le Tacon F."/>
            <person name="Marmeisse R."/>
            <person name="Melayah D."/>
            <person name="Montanini B."/>
            <person name="Muratet M."/>
            <person name="Nehls U."/>
            <person name="Niculita-Hirzel H."/>
            <person name="Oudot-Le Secq M.P."/>
            <person name="Peter M."/>
            <person name="Quesneville H."/>
            <person name="Rajashekar B."/>
            <person name="Reich M."/>
            <person name="Rouhier N."/>
            <person name="Schmutz J."/>
            <person name="Yin T."/>
            <person name="Chalot M."/>
            <person name="Henrissat B."/>
            <person name="Kuees U."/>
            <person name="Lucas S."/>
            <person name="Van de Peer Y."/>
            <person name="Podila G.K."/>
            <person name="Polle A."/>
            <person name="Pukkila P.J."/>
            <person name="Richardson P.M."/>
            <person name="Rouze P."/>
            <person name="Sanders I.R."/>
            <person name="Stajich J.E."/>
            <person name="Tunlid A."/>
            <person name="Tuskan G."/>
            <person name="Grigoriev I.V."/>
        </authorList>
    </citation>
    <scope>NUCLEOTIDE SEQUENCE [LARGE SCALE GENOMIC DNA]</scope>
    <source>
        <strain evidence="2">S238N-H82 / ATCC MYA-4686</strain>
    </source>
</reference>
<protein>
    <submittedName>
        <fullName evidence="1">Predicted protein</fullName>
    </submittedName>
</protein>
<organism evidence="2">
    <name type="scientific">Laccaria bicolor (strain S238N-H82 / ATCC MYA-4686)</name>
    <name type="common">Bicoloured deceiver</name>
    <name type="synonym">Laccaria laccata var. bicolor</name>
    <dbReference type="NCBI Taxonomy" id="486041"/>
    <lineage>
        <taxon>Eukaryota</taxon>
        <taxon>Fungi</taxon>
        <taxon>Dikarya</taxon>
        <taxon>Basidiomycota</taxon>
        <taxon>Agaricomycotina</taxon>
        <taxon>Agaricomycetes</taxon>
        <taxon>Agaricomycetidae</taxon>
        <taxon>Agaricales</taxon>
        <taxon>Agaricineae</taxon>
        <taxon>Hydnangiaceae</taxon>
        <taxon>Laccaria</taxon>
    </lineage>
</organism>
<dbReference type="KEGG" id="lbc:LACBIDRAFT_335486"/>
<dbReference type="RefSeq" id="XP_001890370.1">
    <property type="nucleotide sequence ID" value="XM_001890335.1"/>
</dbReference>
<keyword evidence="2" id="KW-1185">Reference proteome</keyword>
<evidence type="ECO:0000313" key="2">
    <source>
        <dbReference type="Proteomes" id="UP000001194"/>
    </source>
</evidence>
<dbReference type="EMBL" id="DS547180">
    <property type="protein sequence ID" value="EDQ98968.1"/>
    <property type="molecule type" value="Genomic_DNA"/>
</dbReference>
<dbReference type="InParanoid" id="B0E2E9"/>
<dbReference type="Proteomes" id="UP000001194">
    <property type="component" value="Unassembled WGS sequence"/>
</dbReference>
<name>B0E2E9_LACBS</name>
<gene>
    <name evidence="1" type="ORF">LACBIDRAFT_335486</name>
</gene>
<sequence length="389" mass="43316">MRCTRRHSWFEFCNHCTRRFMDFLRKPTLMSGAGTFDIYATSHMHQEALRTCVSHHDHISKVALPSPTALHDITRFRADLLSYPMRFEAYIGERLSRRDEQAVELGGVSGLDTPTLWDACLVVFGKGFGADIPIIIIIIHLKHCDRAPRKHSHRVTRHLSIGLRIIIGKMGSPVAKGLEVRFSLNLFSRKFLEREPETELELNFAFGPEGNFAIELPSPTETCFPSSPSNIGSQISDLISQCPFCLPDSKKTVFKKLFVKLTDSERLPESPDTIRDGEEAKLRDKTIPCIKRKGFREAELNATVSRSPLFVVSLVVEHSHISSTTASISMGNCALEELRVTSPVHSSSLADDACSTVLLATTNSGIANPDCCTFAADCSGLNCCSLRFW</sequence>
<dbReference type="HOGENOM" id="CLU_709935_0_0_1"/>
<proteinExistence type="predicted"/>